<feature type="region of interest" description="Disordered" evidence="1">
    <location>
        <begin position="21"/>
        <end position="44"/>
    </location>
</feature>
<dbReference type="InterPro" id="IPR029476">
    <property type="entry name" value="DNase_NucA_NucB"/>
</dbReference>
<dbReference type="RefSeq" id="WP_344952899.1">
    <property type="nucleotide sequence ID" value="NZ_BAAAZR010000060.1"/>
</dbReference>
<reference evidence="4" key="1">
    <citation type="journal article" date="2019" name="Int. J. Syst. Evol. Microbiol.">
        <title>The Global Catalogue of Microorganisms (GCM) 10K type strain sequencing project: providing services to taxonomists for standard genome sequencing and annotation.</title>
        <authorList>
            <consortium name="The Broad Institute Genomics Platform"/>
            <consortium name="The Broad Institute Genome Sequencing Center for Infectious Disease"/>
            <person name="Wu L."/>
            <person name="Ma J."/>
        </authorList>
    </citation>
    <scope>NUCLEOTIDE SEQUENCE [LARGE SCALE GENOMIC DNA]</scope>
    <source>
        <strain evidence="4">JCM 16908</strain>
    </source>
</reference>
<feature type="domain" description="Deoxyribonuclease NucA/NucB" evidence="2">
    <location>
        <begin position="322"/>
        <end position="394"/>
    </location>
</feature>
<dbReference type="Pfam" id="PF14040">
    <property type="entry name" value="DNase_NucA_NucB"/>
    <property type="match status" value="1"/>
</dbReference>
<evidence type="ECO:0000313" key="4">
    <source>
        <dbReference type="Proteomes" id="UP001500888"/>
    </source>
</evidence>
<evidence type="ECO:0000256" key="1">
    <source>
        <dbReference type="SAM" id="MobiDB-lite"/>
    </source>
</evidence>
<proteinExistence type="predicted"/>
<sequence>MVAIVTPTEAGAKTAITTVTAGTASDSPEKGQTRKIKPQKNCDEQKKEIKVTNKGGQLWACYQGPTGKATEEDRSKIRGWIQEKNAARPATILPLPVWCAEHVDDGYWQNRFEQCSTTTGMSVYIIDVNTHSAVGYIFFTEVNYVYTNKNSSHVIFQQSIFVEETWGLTAGTLVQGVGLPEEEIEVVSNLYPPTPLGPIGGDGAHGEIFLGGSAATTMPQGEGRGFPTINYWFTNPRWVGPSNTLTAEALPVRCDNSLPGSSTPGCVNEGYDPRMEYSLTGPWPELAQHIKDAQNDGLPGALDYEPLHRLVNETYQENNRRRACPDTLPRPTGKSCDEYPMASTHEGAWTYLEWYKVDHFSRRMIDATQNSLGGSALGAFYNNYRVIDDDPFYMNITP</sequence>
<keyword evidence="4" id="KW-1185">Reference proteome</keyword>
<dbReference type="EMBL" id="BAAAZR010000060">
    <property type="protein sequence ID" value="GAA3844265.1"/>
    <property type="molecule type" value="Genomic_DNA"/>
</dbReference>
<accession>A0ABP7JI97</accession>
<comment type="caution">
    <text evidence="3">The sequence shown here is derived from an EMBL/GenBank/DDBJ whole genome shotgun (WGS) entry which is preliminary data.</text>
</comment>
<evidence type="ECO:0000259" key="2">
    <source>
        <dbReference type="Pfam" id="PF14040"/>
    </source>
</evidence>
<name>A0ABP7JI97_9ACTN</name>
<gene>
    <name evidence="3" type="ORF">GCM10022226_79200</name>
</gene>
<protein>
    <recommendedName>
        <fullName evidence="2">Deoxyribonuclease NucA/NucB domain-containing protein</fullName>
    </recommendedName>
</protein>
<organism evidence="3 4">
    <name type="scientific">Sphaerisporangium flaviroseum</name>
    <dbReference type="NCBI Taxonomy" id="509199"/>
    <lineage>
        <taxon>Bacteria</taxon>
        <taxon>Bacillati</taxon>
        <taxon>Actinomycetota</taxon>
        <taxon>Actinomycetes</taxon>
        <taxon>Streptosporangiales</taxon>
        <taxon>Streptosporangiaceae</taxon>
        <taxon>Sphaerisporangium</taxon>
    </lineage>
</organism>
<dbReference type="Proteomes" id="UP001500888">
    <property type="component" value="Unassembled WGS sequence"/>
</dbReference>
<evidence type="ECO:0000313" key="3">
    <source>
        <dbReference type="EMBL" id="GAA3844265.1"/>
    </source>
</evidence>